<dbReference type="EMBL" id="OZ034816">
    <property type="protein sequence ID" value="CAL1373799.1"/>
    <property type="molecule type" value="Genomic_DNA"/>
</dbReference>
<organism evidence="1 2">
    <name type="scientific">Linum trigynum</name>
    <dbReference type="NCBI Taxonomy" id="586398"/>
    <lineage>
        <taxon>Eukaryota</taxon>
        <taxon>Viridiplantae</taxon>
        <taxon>Streptophyta</taxon>
        <taxon>Embryophyta</taxon>
        <taxon>Tracheophyta</taxon>
        <taxon>Spermatophyta</taxon>
        <taxon>Magnoliopsida</taxon>
        <taxon>eudicotyledons</taxon>
        <taxon>Gunneridae</taxon>
        <taxon>Pentapetalae</taxon>
        <taxon>rosids</taxon>
        <taxon>fabids</taxon>
        <taxon>Malpighiales</taxon>
        <taxon>Linaceae</taxon>
        <taxon>Linum</taxon>
    </lineage>
</organism>
<dbReference type="AlphaFoldDB" id="A0AAV2DIW2"/>
<name>A0AAV2DIW2_9ROSI</name>
<gene>
    <name evidence="1" type="ORF">LTRI10_LOCUS15710</name>
</gene>
<reference evidence="1 2" key="1">
    <citation type="submission" date="2024-04" db="EMBL/GenBank/DDBJ databases">
        <authorList>
            <person name="Fracassetti M."/>
        </authorList>
    </citation>
    <scope>NUCLEOTIDE SEQUENCE [LARGE SCALE GENOMIC DNA]</scope>
</reference>
<proteinExistence type="predicted"/>
<evidence type="ECO:0000313" key="1">
    <source>
        <dbReference type="EMBL" id="CAL1373799.1"/>
    </source>
</evidence>
<protein>
    <submittedName>
        <fullName evidence="1">Uncharacterized protein</fullName>
    </submittedName>
</protein>
<evidence type="ECO:0000313" key="2">
    <source>
        <dbReference type="Proteomes" id="UP001497516"/>
    </source>
</evidence>
<sequence length="91" mass="9277">MYPAATIEASIPRRSFFLPPPGLPVLLSSLLSSDAGASCGLGVCWMTEATAAGERKGTMASASNGLASSIIEMSSLDTEVSERGAVAAAWK</sequence>
<accession>A0AAV2DIW2</accession>
<keyword evidence="2" id="KW-1185">Reference proteome</keyword>
<dbReference type="Proteomes" id="UP001497516">
    <property type="component" value="Chromosome 3"/>
</dbReference>